<dbReference type="RefSeq" id="WP_328987447.1">
    <property type="nucleotide sequence ID" value="NZ_CP121472.1"/>
</dbReference>
<dbReference type="Gene3D" id="1.25.40.10">
    <property type="entry name" value="Tetratricopeptide repeat domain"/>
    <property type="match status" value="1"/>
</dbReference>
<dbReference type="EMBL" id="CP121472">
    <property type="protein sequence ID" value="WPL16915.1"/>
    <property type="molecule type" value="Genomic_DNA"/>
</dbReference>
<evidence type="ECO:0000313" key="3">
    <source>
        <dbReference type="Proteomes" id="UP001432180"/>
    </source>
</evidence>
<sequence>MTKQSPNKRQNQVLSTVIGKGPDSFFEYRINYEPTVDKNIPRQLRDQIEDIFPLIQSDPVQAIDRLTTLKKRYPKIPLISNHLIAAHGMLGNKAISRDLVIENYQENPDYIFAKINYAQMCLKANQPEKIPEIFEEKYDLKLLYPKRDEFHVTEFAGFTGVMCVYFSMIGEKDFAKRYYDALLQVAPDSDIATYTRHFIKPSLVEKLRLWLQARLRENEKKLKQAKKLGDKKPKKENDTHFSA</sequence>
<accession>A0ABZ0SBE5</accession>
<reference evidence="2 3" key="1">
    <citation type="journal article" date="2023" name="Microorganisms">
        <title>Thiorhodovibrio frisius and Trv. litoralis spp. nov., Two Novel Members from a Clade of Fastidious Purple Sulfur Bacteria That Exhibit Unique Red-Shifted Light-Harvesting Capabilities.</title>
        <authorList>
            <person name="Methner A."/>
            <person name="Kuzyk S.B."/>
            <person name="Petersen J."/>
            <person name="Bauer S."/>
            <person name="Brinkmann H."/>
            <person name="Sichau K."/>
            <person name="Wanner G."/>
            <person name="Wolf J."/>
            <person name="Neumann-Schaal M."/>
            <person name="Henke P."/>
            <person name="Tank M."/>
            <person name="Sproer C."/>
            <person name="Bunk B."/>
            <person name="Overmann J."/>
        </authorList>
    </citation>
    <scope>NUCLEOTIDE SEQUENCE [LARGE SCALE GENOMIC DNA]</scope>
    <source>
        <strain evidence="2 3">DSM 6702</strain>
    </source>
</reference>
<dbReference type="Proteomes" id="UP001432180">
    <property type="component" value="Chromosome"/>
</dbReference>
<name>A0ABZ0SBE5_9GAMM</name>
<dbReference type="InterPro" id="IPR011990">
    <property type="entry name" value="TPR-like_helical_dom_sf"/>
</dbReference>
<gene>
    <name evidence="2" type="ORF">Thiowin_01895</name>
</gene>
<organism evidence="2 3">
    <name type="scientific">Thiorhodovibrio winogradskyi</name>
    <dbReference type="NCBI Taxonomy" id="77007"/>
    <lineage>
        <taxon>Bacteria</taxon>
        <taxon>Pseudomonadati</taxon>
        <taxon>Pseudomonadota</taxon>
        <taxon>Gammaproteobacteria</taxon>
        <taxon>Chromatiales</taxon>
        <taxon>Chromatiaceae</taxon>
        <taxon>Thiorhodovibrio</taxon>
    </lineage>
</organism>
<proteinExistence type="predicted"/>
<evidence type="ECO:0000313" key="2">
    <source>
        <dbReference type="EMBL" id="WPL16915.1"/>
    </source>
</evidence>
<feature type="region of interest" description="Disordered" evidence="1">
    <location>
        <begin position="222"/>
        <end position="243"/>
    </location>
</feature>
<evidence type="ECO:0000256" key="1">
    <source>
        <dbReference type="SAM" id="MobiDB-lite"/>
    </source>
</evidence>
<keyword evidence="3" id="KW-1185">Reference proteome</keyword>
<protein>
    <submittedName>
        <fullName evidence="2">Uncharacterized protein</fullName>
    </submittedName>
</protein>
<dbReference type="SUPFAM" id="SSF48452">
    <property type="entry name" value="TPR-like"/>
    <property type="match status" value="1"/>
</dbReference>